<evidence type="ECO:0000313" key="3">
    <source>
        <dbReference type="Proteomes" id="UP000005237"/>
    </source>
</evidence>
<protein>
    <submittedName>
        <fullName evidence="2">Uncharacterized protein</fullName>
    </submittedName>
</protein>
<keyword evidence="3" id="KW-1185">Reference proteome</keyword>
<dbReference type="AlphaFoldDB" id="A0A8R1EHZ1"/>
<reference evidence="2" key="2">
    <citation type="submission" date="2022-06" db="UniProtKB">
        <authorList>
            <consortium name="EnsemblMetazoa"/>
        </authorList>
    </citation>
    <scope>IDENTIFICATION</scope>
    <source>
        <strain evidence="2">DF5081</strain>
    </source>
</reference>
<reference evidence="3" key="1">
    <citation type="submission" date="2010-08" db="EMBL/GenBank/DDBJ databases">
        <authorList>
            <consortium name="Caenorhabditis japonica Sequencing Consortium"/>
            <person name="Wilson R.K."/>
        </authorList>
    </citation>
    <scope>NUCLEOTIDE SEQUENCE [LARGE SCALE GENOMIC DNA]</scope>
    <source>
        <strain evidence="3">DF5081</strain>
    </source>
</reference>
<keyword evidence="1" id="KW-0175">Coiled coil</keyword>
<proteinExistence type="predicted"/>
<dbReference type="EnsemblMetazoa" id="CJA36245b.1">
    <property type="protein sequence ID" value="CJA36245b.1"/>
    <property type="gene ID" value="WBGene00212092"/>
</dbReference>
<name>A0A8R1EHZ1_CAEJA</name>
<accession>A0A8R1EHZ1</accession>
<evidence type="ECO:0000313" key="2">
    <source>
        <dbReference type="EnsemblMetazoa" id="CJA36245b.1"/>
    </source>
</evidence>
<sequence>MLLRTPLCLNSHKTIEPSMYSSRLHRKENVDYPPICRSSQTLLAKKSGKYGCLPILIVIKYLFRKNYIPGTPCQKEQAIEDDILDVIKSFETENNSVDIKETTIASVRSHDLDYFQNEASGRTTVTLSPGRSFRNVKDVDNDDYIDQTTFDDVAMMQFDNVRAPFLRTASSDVKEEFRRVWQDINIPSESLRAFKIQMLAVSLLSSQQLSEYNRWATKRRRVLKAREQEIRSLSNEAKRALRDLSVAKDEATQILVPLEIKKELTTFVQRLNRRRSLKLTH</sequence>
<evidence type="ECO:0000256" key="1">
    <source>
        <dbReference type="SAM" id="Coils"/>
    </source>
</evidence>
<organism evidence="2 3">
    <name type="scientific">Caenorhabditis japonica</name>
    <dbReference type="NCBI Taxonomy" id="281687"/>
    <lineage>
        <taxon>Eukaryota</taxon>
        <taxon>Metazoa</taxon>
        <taxon>Ecdysozoa</taxon>
        <taxon>Nematoda</taxon>
        <taxon>Chromadorea</taxon>
        <taxon>Rhabditida</taxon>
        <taxon>Rhabditina</taxon>
        <taxon>Rhabditomorpha</taxon>
        <taxon>Rhabditoidea</taxon>
        <taxon>Rhabditidae</taxon>
        <taxon>Peloderinae</taxon>
        <taxon>Caenorhabditis</taxon>
    </lineage>
</organism>
<feature type="coiled-coil region" evidence="1">
    <location>
        <begin position="223"/>
        <end position="250"/>
    </location>
</feature>
<dbReference type="Proteomes" id="UP000005237">
    <property type="component" value="Unassembled WGS sequence"/>
</dbReference>